<feature type="binding site" evidence="15">
    <location>
        <position position="613"/>
    </location>
    <ligand>
        <name>ATP</name>
        <dbReference type="ChEBI" id="CHEBI:30616"/>
    </ligand>
</feature>
<feature type="binding site" evidence="16">
    <location>
        <position position="335"/>
    </location>
    <ligand>
        <name>Mg(2+)</name>
        <dbReference type="ChEBI" id="CHEBI:18420"/>
    </ligand>
</feature>
<dbReference type="Proteomes" id="UP000193944">
    <property type="component" value="Unassembled WGS sequence"/>
</dbReference>
<evidence type="ECO:0000256" key="1">
    <source>
        <dbReference type="ARBA" id="ARBA00004141"/>
    </source>
</evidence>
<feature type="binding site" evidence="15">
    <location>
        <position position="337"/>
    </location>
    <ligand>
        <name>ATP</name>
        <dbReference type="ChEBI" id="CHEBI:30616"/>
    </ligand>
</feature>
<feature type="binding site" evidence="15">
    <location>
        <position position="734"/>
    </location>
    <ligand>
        <name>ATP</name>
        <dbReference type="ChEBI" id="CHEBI:30616"/>
    </ligand>
</feature>
<feature type="binding site" evidence="16">
    <location>
        <position position="730"/>
    </location>
    <ligand>
        <name>Mg(2+)</name>
        <dbReference type="ChEBI" id="CHEBI:18420"/>
    </ligand>
</feature>
<feature type="binding site" evidence="15">
    <location>
        <position position="335"/>
    </location>
    <ligand>
        <name>ATP</name>
        <dbReference type="ChEBI" id="CHEBI:30616"/>
    </ligand>
</feature>
<keyword evidence="22" id="KW-1185">Reference proteome</keyword>
<feature type="active site" description="4-aspartylphosphate intermediate" evidence="14">
    <location>
        <position position="335"/>
    </location>
</feature>
<dbReference type="SUPFAM" id="SSF81653">
    <property type="entry name" value="Calcium ATPase, transduction domain A"/>
    <property type="match status" value="1"/>
</dbReference>
<feature type="binding site" evidence="15">
    <location>
        <position position="532"/>
    </location>
    <ligand>
        <name>ATP</name>
        <dbReference type="ChEBI" id="CHEBI:30616"/>
    </ligand>
</feature>
<dbReference type="NCBIfam" id="TIGR01494">
    <property type="entry name" value="ATPase_P-type"/>
    <property type="match status" value="2"/>
</dbReference>
<evidence type="ECO:0000313" key="21">
    <source>
        <dbReference type="EMBL" id="ORX77479.1"/>
    </source>
</evidence>
<dbReference type="AlphaFoldDB" id="A0A1Y1WV93"/>
<dbReference type="SUPFAM" id="SSF81660">
    <property type="entry name" value="Metal cation-transporting ATPase, ATP-binding domain N"/>
    <property type="match status" value="1"/>
</dbReference>
<feature type="binding site" evidence="15">
    <location>
        <position position="468"/>
    </location>
    <ligand>
        <name>ATP</name>
        <dbReference type="ChEBI" id="CHEBI:30616"/>
    </ligand>
</feature>
<comment type="catalytic activity">
    <reaction evidence="13">
        <text>a 1,2-diacyl-sn-glycero-3-phosphoethanolamine(out) + ATP + H2O = a 1,2-diacyl-sn-glycero-3-phosphoethanolamine(in) + ADP + phosphate + H(+)</text>
        <dbReference type="Rhea" id="RHEA:66132"/>
        <dbReference type="ChEBI" id="CHEBI:15377"/>
        <dbReference type="ChEBI" id="CHEBI:15378"/>
        <dbReference type="ChEBI" id="CHEBI:30616"/>
        <dbReference type="ChEBI" id="CHEBI:43474"/>
        <dbReference type="ChEBI" id="CHEBI:64612"/>
        <dbReference type="ChEBI" id="CHEBI:456216"/>
    </reaction>
    <physiologicalReaction direction="left-to-right" evidence="13">
        <dbReference type="Rhea" id="RHEA:66133"/>
    </physiologicalReaction>
</comment>
<dbReference type="SFLD" id="SFLDF00027">
    <property type="entry name" value="p-type_atpase"/>
    <property type="match status" value="1"/>
</dbReference>
<feature type="binding site" evidence="16">
    <location>
        <position position="734"/>
    </location>
    <ligand>
        <name>Mg(2+)</name>
        <dbReference type="ChEBI" id="CHEBI:18420"/>
    </ligand>
</feature>
<comment type="caution">
    <text evidence="21">The sequence shown here is derived from an EMBL/GenBank/DDBJ whole genome shotgun (WGS) entry which is preliminary data.</text>
</comment>
<gene>
    <name evidence="21" type="ORF">BCR32DRAFT_223381</name>
</gene>
<dbReference type="InterPro" id="IPR036412">
    <property type="entry name" value="HAD-like_sf"/>
</dbReference>
<evidence type="ECO:0000256" key="7">
    <source>
        <dbReference type="ARBA" id="ARBA00022840"/>
    </source>
</evidence>
<feature type="transmembrane region" description="Helical" evidence="17">
    <location>
        <begin position="907"/>
        <end position="928"/>
    </location>
</feature>
<evidence type="ECO:0000256" key="18">
    <source>
        <dbReference type="SAM" id="MobiDB-lite"/>
    </source>
</evidence>
<dbReference type="PANTHER" id="PTHR24092:SF218">
    <property type="entry name" value="PHOSPHOLIPID-TRANSPORTING ATPASE"/>
    <property type="match status" value="1"/>
</dbReference>
<feature type="transmembrane region" description="Helical" evidence="17">
    <location>
        <begin position="871"/>
        <end position="892"/>
    </location>
</feature>
<feature type="transmembrane region" description="Helical" evidence="17">
    <location>
        <begin position="787"/>
        <end position="808"/>
    </location>
</feature>
<dbReference type="InterPro" id="IPR001757">
    <property type="entry name" value="P_typ_ATPase"/>
</dbReference>
<feature type="domain" description="P-type ATPase C-terminal" evidence="20">
    <location>
        <begin position="756"/>
        <end position="1003"/>
    </location>
</feature>
<evidence type="ECO:0000256" key="5">
    <source>
        <dbReference type="ARBA" id="ARBA00022723"/>
    </source>
</evidence>
<feature type="binding site" evidence="15">
    <location>
        <position position="612"/>
    </location>
    <ligand>
        <name>ATP</name>
        <dbReference type="ChEBI" id="CHEBI:30616"/>
    </ligand>
</feature>
<dbReference type="InterPro" id="IPR023298">
    <property type="entry name" value="ATPase_P-typ_TM_dom_sf"/>
</dbReference>
<evidence type="ECO:0000256" key="8">
    <source>
        <dbReference type="ARBA" id="ARBA00022842"/>
    </source>
</evidence>
<keyword evidence="10 17" id="KW-1133">Transmembrane helix</keyword>
<dbReference type="PROSITE" id="PS00154">
    <property type="entry name" value="ATPASE_E1_E2"/>
    <property type="match status" value="1"/>
</dbReference>
<reference evidence="21 22" key="1">
    <citation type="submission" date="2016-08" db="EMBL/GenBank/DDBJ databases">
        <title>A Parts List for Fungal Cellulosomes Revealed by Comparative Genomics.</title>
        <authorList>
            <consortium name="DOE Joint Genome Institute"/>
            <person name="Haitjema C.H."/>
            <person name="Gilmore S.P."/>
            <person name="Henske J.K."/>
            <person name="Solomon K.V."/>
            <person name="De Groot R."/>
            <person name="Kuo A."/>
            <person name="Mondo S.J."/>
            <person name="Salamov A.A."/>
            <person name="Labutti K."/>
            <person name="Zhao Z."/>
            <person name="Chiniquy J."/>
            <person name="Barry K."/>
            <person name="Brewer H.M."/>
            <person name="Purvine S.O."/>
            <person name="Wright A.T."/>
            <person name="Boxma B."/>
            <person name="Van Alen T."/>
            <person name="Hackstein J.H."/>
            <person name="Baker S.E."/>
            <person name="Grigoriev I.V."/>
            <person name="O'Malley M.A."/>
        </authorList>
    </citation>
    <scope>NUCLEOTIDE SEQUENCE [LARGE SCALE GENOMIC DNA]</scope>
    <source>
        <strain evidence="21 22">S4</strain>
    </source>
</reference>
<dbReference type="EC" id="7.6.2.1" evidence="17"/>
<evidence type="ECO:0000256" key="13">
    <source>
        <dbReference type="ARBA" id="ARBA00049128"/>
    </source>
</evidence>
<comment type="cofactor">
    <cofactor evidence="16">
        <name>Mg(2+)</name>
        <dbReference type="ChEBI" id="CHEBI:18420"/>
    </cofactor>
</comment>
<comment type="similarity">
    <text evidence="3 17">Belongs to the cation transport ATPase (P-type) (TC 3.A.3) family. Type IV subfamily.</text>
</comment>
<accession>A0A1Y1WV93</accession>
<evidence type="ECO:0000256" key="2">
    <source>
        <dbReference type="ARBA" id="ARBA00004308"/>
    </source>
</evidence>
<dbReference type="GO" id="GO:0005524">
    <property type="term" value="F:ATP binding"/>
    <property type="evidence" value="ECO:0007669"/>
    <property type="project" value="UniProtKB-UniRule"/>
</dbReference>
<evidence type="ECO:0000256" key="9">
    <source>
        <dbReference type="ARBA" id="ARBA00022967"/>
    </source>
</evidence>
<evidence type="ECO:0000256" key="11">
    <source>
        <dbReference type="ARBA" id="ARBA00023136"/>
    </source>
</evidence>
<feature type="binding site" evidence="15">
    <location>
        <position position="494"/>
    </location>
    <ligand>
        <name>ATP</name>
        <dbReference type="ChEBI" id="CHEBI:30616"/>
    </ligand>
</feature>
<dbReference type="Gene3D" id="2.70.150.10">
    <property type="entry name" value="Calcium-transporting ATPase, cytoplasmic transduction domain A"/>
    <property type="match status" value="1"/>
</dbReference>
<dbReference type="InterPro" id="IPR018303">
    <property type="entry name" value="ATPase_P-typ_P_site"/>
</dbReference>
<evidence type="ECO:0000256" key="12">
    <source>
        <dbReference type="ARBA" id="ARBA00034036"/>
    </source>
</evidence>
<evidence type="ECO:0000256" key="17">
    <source>
        <dbReference type="RuleBase" id="RU362033"/>
    </source>
</evidence>
<dbReference type="SFLD" id="SFLDG00002">
    <property type="entry name" value="C1.7:_P-type_atpase_like"/>
    <property type="match status" value="1"/>
</dbReference>
<dbReference type="STRING" id="1754192.A0A1Y1WV93"/>
<feature type="region of interest" description="Disordered" evidence="18">
    <location>
        <begin position="1054"/>
        <end position="1086"/>
    </location>
</feature>
<dbReference type="InterPro" id="IPR044492">
    <property type="entry name" value="P_typ_ATPase_HD_dom"/>
</dbReference>
<evidence type="ECO:0000256" key="15">
    <source>
        <dbReference type="PIRSR" id="PIRSR606539-2"/>
    </source>
</evidence>
<evidence type="ECO:0000259" key="20">
    <source>
        <dbReference type="Pfam" id="PF16212"/>
    </source>
</evidence>
<dbReference type="SFLD" id="SFLDS00003">
    <property type="entry name" value="Haloacid_Dehalogenase"/>
    <property type="match status" value="1"/>
</dbReference>
<evidence type="ECO:0000256" key="14">
    <source>
        <dbReference type="PIRSR" id="PIRSR606539-1"/>
    </source>
</evidence>
<evidence type="ECO:0000256" key="10">
    <source>
        <dbReference type="ARBA" id="ARBA00022989"/>
    </source>
</evidence>
<dbReference type="Pfam" id="PF13246">
    <property type="entry name" value="Cation_ATPase"/>
    <property type="match status" value="1"/>
</dbReference>
<dbReference type="FunFam" id="3.40.50.1000:FF:000001">
    <property type="entry name" value="Phospholipid-transporting ATPase IC"/>
    <property type="match status" value="1"/>
</dbReference>
<name>A0A1Y1WV93_9FUNG</name>
<keyword evidence="5 16" id="KW-0479">Metal-binding</keyword>
<dbReference type="EMBL" id="MCFG01000246">
    <property type="protein sequence ID" value="ORX77479.1"/>
    <property type="molecule type" value="Genomic_DNA"/>
</dbReference>
<evidence type="ECO:0000256" key="16">
    <source>
        <dbReference type="PIRSR" id="PIRSR606539-3"/>
    </source>
</evidence>
<dbReference type="GO" id="GO:0140326">
    <property type="term" value="F:ATPase-coupled intramembrane lipid transporter activity"/>
    <property type="evidence" value="ECO:0007669"/>
    <property type="project" value="UniProtKB-EC"/>
</dbReference>
<feature type="binding site" evidence="15">
    <location>
        <position position="614"/>
    </location>
    <ligand>
        <name>ATP</name>
        <dbReference type="ChEBI" id="CHEBI:30616"/>
    </ligand>
</feature>
<keyword evidence="6 15" id="KW-0547">Nucleotide-binding</keyword>
<evidence type="ECO:0000256" key="4">
    <source>
        <dbReference type="ARBA" id="ARBA00022692"/>
    </source>
</evidence>
<dbReference type="PANTHER" id="PTHR24092">
    <property type="entry name" value="PROBABLE PHOSPHOLIPID-TRANSPORTING ATPASE"/>
    <property type="match status" value="1"/>
</dbReference>
<feature type="transmembrane region" description="Helical" evidence="17">
    <location>
        <begin position="820"/>
        <end position="840"/>
    </location>
</feature>
<dbReference type="SUPFAM" id="SSF56784">
    <property type="entry name" value="HAD-like"/>
    <property type="match status" value="1"/>
</dbReference>
<feature type="binding site" evidence="15">
    <location>
        <position position="427"/>
    </location>
    <ligand>
        <name>ATP</name>
        <dbReference type="ChEBI" id="CHEBI:30616"/>
    </ligand>
</feature>
<keyword evidence="11 17" id="KW-0472">Membrane</keyword>
<dbReference type="GO" id="GO:0000287">
    <property type="term" value="F:magnesium ion binding"/>
    <property type="evidence" value="ECO:0007669"/>
    <property type="project" value="UniProtKB-UniRule"/>
</dbReference>
<dbReference type="InterPro" id="IPR023299">
    <property type="entry name" value="ATPase_P-typ_cyto_dom_N"/>
</dbReference>
<dbReference type="Gene3D" id="3.40.50.1000">
    <property type="entry name" value="HAD superfamily/HAD-like"/>
    <property type="match status" value="1"/>
</dbReference>
<dbReference type="NCBIfam" id="TIGR01652">
    <property type="entry name" value="ATPase-Plipid"/>
    <property type="match status" value="1"/>
</dbReference>
<comment type="subcellular location">
    <subcellularLocation>
        <location evidence="2">Endomembrane system</location>
    </subcellularLocation>
    <subcellularLocation>
        <location evidence="1 17">Membrane</location>
        <topology evidence="1 17">Multi-pass membrane protein</topology>
    </subcellularLocation>
</comment>
<dbReference type="GO" id="GO:0016887">
    <property type="term" value="F:ATP hydrolysis activity"/>
    <property type="evidence" value="ECO:0007669"/>
    <property type="project" value="InterPro"/>
</dbReference>
<feature type="binding site" evidence="15">
    <location>
        <position position="336"/>
    </location>
    <ligand>
        <name>ATP</name>
        <dbReference type="ChEBI" id="CHEBI:30616"/>
    </ligand>
</feature>
<feature type="domain" description="P-type ATPase A" evidence="19">
    <location>
        <begin position="35"/>
        <end position="187"/>
    </location>
</feature>
<dbReference type="SUPFAM" id="SSF81665">
    <property type="entry name" value="Calcium ATPase, transmembrane domain M"/>
    <property type="match status" value="1"/>
</dbReference>
<dbReference type="InterPro" id="IPR008250">
    <property type="entry name" value="ATPase_P-typ_transduc_dom_A_sf"/>
</dbReference>
<feature type="non-terminal residue" evidence="21">
    <location>
        <position position="1086"/>
    </location>
</feature>
<dbReference type="Pfam" id="PF00122">
    <property type="entry name" value="E1-E2_ATPase"/>
    <property type="match status" value="1"/>
</dbReference>
<dbReference type="GO" id="GO:0005886">
    <property type="term" value="C:plasma membrane"/>
    <property type="evidence" value="ECO:0007669"/>
    <property type="project" value="TreeGrafter"/>
</dbReference>
<dbReference type="FunFam" id="3.40.50.1000:FF:000014">
    <property type="entry name" value="Phospholipid-transporting ATPase"/>
    <property type="match status" value="1"/>
</dbReference>
<feature type="transmembrane region" description="Helical" evidence="17">
    <location>
        <begin position="935"/>
        <end position="960"/>
    </location>
</feature>
<reference evidence="21 22" key="2">
    <citation type="submission" date="2016-08" db="EMBL/GenBank/DDBJ databases">
        <title>Pervasive Adenine N6-methylation of Active Genes in Fungi.</title>
        <authorList>
            <consortium name="DOE Joint Genome Institute"/>
            <person name="Mondo S.J."/>
            <person name="Dannebaum R.O."/>
            <person name="Kuo R.C."/>
            <person name="Labutti K."/>
            <person name="Haridas S."/>
            <person name="Kuo A."/>
            <person name="Salamov A."/>
            <person name="Ahrendt S.R."/>
            <person name="Lipzen A."/>
            <person name="Sullivan W."/>
            <person name="Andreopoulos W.B."/>
            <person name="Clum A."/>
            <person name="Lindquist E."/>
            <person name="Daum C."/>
            <person name="Ramamoorthy G.K."/>
            <person name="Gryganskyi A."/>
            <person name="Culley D."/>
            <person name="Magnuson J.K."/>
            <person name="James T.Y."/>
            <person name="O'Malley M.A."/>
            <person name="Stajich J.E."/>
            <person name="Spatafora J.W."/>
            <person name="Visel A."/>
            <person name="Grigoriev I.V."/>
        </authorList>
    </citation>
    <scope>NUCLEOTIDE SEQUENCE [LARGE SCALE GENOMIC DNA]</scope>
    <source>
        <strain evidence="21 22">S4</strain>
    </source>
</reference>
<feature type="transmembrane region" description="Helical" evidence="17">
    <location>
        <begin position="966"/>
        <end position="988"/>
    </location>
</feature>
<protein>
    <recommendedName>
        <fullName evidence="17">Phospholipid-transporting ATPase</fullName>
        <ecNumber evidence="17">7.6.2.1</ecNumber>
    </recommendedName>
</protein>
<evidence type="ECO:0000313" key="22">
    <source>
        <dbReference type="Proteomes" id="UP000193944"/>
    </source>
</evidence>
<keyword evidence="4 17" id="KW-0812">Transmembrane</keyword>
<organism evidence="21 22">
    <name type="scientific">Anaeromyces robustus</name>
    <dbReference type="NCBI Taxonomy" id="1754192"/>
    <lineage>
        <taxon>Eukaryota</taxon>
        <taxon>Fungi</taxon>
        <taxon>Fungi incertae sedis</taxon>
        <taxon>Chytridiomycota</taxon>
        <taxon>Chytridiomycota incertae sedis</taxon>
        <taxon>Neocallimastigomycetes</taxon>
        <taxon>Neocallimastigales</taxon>
        <taxon>Neocallimastigaceae</taxon>
        <taxon>Anaeromyces</taxon>
    </lineage>
</organism>
<feature type="binding site" evidence="16">
    <location>
        <position position="337"/>
    </location>
    <ligand>
        <name>Mg(2+)</name>
        <dbReference type="ChEBI" id="CHEBI:18420"/>
    </ligand>
</feature>
<keyword evidence="9 17" id="KW-1278">Translocase</keyword>
<feature type="transmembrane region" description="Helical" evidence="17">
    <location>
        <begin position="210"/>
        <end position="234"/>
    </location>
</feature>
<feature type="compositionally biased region" description="Low complexity" evidence="18">
    <location>
        <begin position="1057"/>
        <end position="1071"/>
    </location>
</feature>
<comment type="catalytic activity">
    <reaction evidence="12 17">
        <text>ATP + H2O + phospholipidSide 1 = ADP + phosphate + phospholipidSide 2.</text>
        <dbReference type="EC" id="7.6.2.1"/>
    </reaction>
</comment>
<dbReference type="Gene3D" id="3.40.1110.10">
    <property type="entry name" value="Calcium-transporting ATPase, cytoplasmic domain N"/>
    <property type="match status" value="1"/>
</dbReference>
<dbReference type="InterPro" id="IPR023214">
    <property type="entry name" value="HAD_sf"/>
</dbReference>
<dbReference type="PRINTS" id="PR00119">
    <property type="entry name" value="CATATPASE"/>
</dbReference>
<dbReference type="OrthoDB" id="377733at2759"/>
<sequence>MPLIIVLSVTAIKDAYGDIKRSSDDKKTNKEPYYILRNNEVKQVLCEDIFPGDVIVIRKGDKIPADCLLLSSSNDDGICYVETSDLDGETSLKKKTSLSELSCIRDLEGFSKIQGKIQCEPPCDSFSSFEGRIYFETVFKPKARDTYSSFMPNSSLSLNVNQMLFRGSVLRNTECVYLMAIYTGRETRVFRNSKQVGLKTSTLDPHLNRYLIYIFILNFVILFISVIFQVLYSYRIIKNKKNYKHWYLYIDTKWNTLNEVIKSILSFFALYTYFVPLSLFVTLEAVRIIQKSIKPEQEKKSLQNDEKPTKQWIPMKVNSLNLGEDLGAIQYIFSDKTGTLTKNMMILSKWCIDGKIFDAYNEPSCLHQEFQNLYKNSECSNTHTEINDEFKDKILEYCRALATCHEVMISFDPMSYKPVYESQSPDETAIVTGLEKAGIRLISRTKDNIMFQIWNNEESHEILLLTEFTSDRKCMTVIVKRETDKGSVYTLYTKGADDVITKRLSTNKAVNNEMVLTNTTNALKLFGKMGYRVLMIAERIIDKETYETFIKMYRKAECSLGNRTKNIAKALEYIEKDLILLGLTAVEDQLQDNIPETIDYLLNAGIKMWLLTGDQQDTAINIGLSSCLLNNNSNLMILNDKTYRKCERTLEKFITEMKNNDEWDKENDKKKKKNTEPYNPKELTPLQRKFVEVGIRCRTVICCRVTPIQKANVVKAVRQNLNAVTLAIGDGANDVAMIQAAHVGVGIMGREGAQAVRASDYAFLEFRFLKPLLCIHGRYTYLQITKLILYSFYKNIVLSLILFSYGFVSLWSGNTLLENYFLLSYNLFYTCFIILVLACCERDISIKAIYDNPELYRQVKDGIYWSKAKRYGWILSSLWHGIVIVFIMLFMFDDNILRHDGSSAVSFWAQCYIIQTILILVVTIKCCIIHERFTILSLITCILSLAIYIVFALAIDYIFLSFESSILVISSMPDCYLIILFGIVASILPDYAVYFIRSNYYPSDAQIIFQERKINKNKYKYSKLESQNNYSNLNISNKNLLSIIDEENEGNITTATKSNDINNKNSNNDNNTNKDDNKQNKSNNNS</sequence>
<feature type="binding site" evidence="15">
    <location>
        <position position="710"/>
    </location>
    <ligand>
        <name>ATP</name>
        <dbReference type="ChEBI" id="CHEBI:30616"/>
    </ligand>
</feature>
<feature type="binding site" evidence="15">
    <location>
        <position position="733"/>
    </location>
    <ligand>
        <name>ATP</name>
        <dbReference type="ChEBI" id="CHEBI:30616"/>
    </ligand>
</feature>
<evidence type="ECO:0000259" key="19">
    <source>
        <dbReference type="Pfam" id="PF00122"/>
    </source>
</evidence>
<feature type="binding site" evidence="15">
    <location>
        <position position="704"/>
    </location>
    <ligand>
        <name>ATP</name>
        <dbReference type="ChEBI" id="CHEBI:30616"/>
    </ligand>
</feature>
<keyword evidence="8 16" id="KW-0460">Magnesium</keyword>
<dbReference type="Pfam" id="PF16212">
    <property type="entry name" value="PhoLip_ATPase_C"/>
    <property type="match status" value="1"/>
</dbReference>
<dbReference type="InterPro" id="IPR032630">
    <property type="entry name" value="P_typ_ATPase_c"/>
</dbReference>
<evidence type="ECO:0000256" key="6">
    <source>
        <dbReference type="ARBA" id="ARBA00022741"/>
    </source>
</evidence>
<dbReference type="InterPro" id="IPR059000">
    <property type="entry name" value="ATPase_P-type_domA"/>
</dbReference>
<evidence type="ECO:0000256" key="3">
    <source>
        <dbReference type="ARBA" id="ARBA00008109"/>
    </source>
</evidence>
<dbReference type="GO" id="GO:0045332">
    <property type="term" value="P:phospholipid translocation"/>
    <property type="evidence" value="ECO:0007669"/>
    <property type="project" value="TreeGrafter"/>
</dbReference>
<proteinExistence type="inferred from homology"/>
<dbReference type="InterPro" id="IPR006539">
    <property type="entry name" value="P-type_ATPase_IV"/>
</dbReference>
<keyword evidence="7 15" id="KW-0067">ATP-binding</keyword>